<name>A0A3N0E3V6_9ACTN</name>
<dbReference type="AlphaFoldDB" id="A0A3N0E3V6"/>
<dbReference type="PANTHER" id="PTHR13789:SF309">
    <property type="entry name" value="PUTATIVE (AFU_ORTHOLOGUE AFUA_6G14510)-RELATED"/>
    <property type="match status" value="1"/>
</dbReference>
<accession>A0A3N0E3V6</accession>
<feature type="domain" description="FAD-binding" evidence="3">
    <location>
        <begin position="6"/>
        <end position="338"/>
    </location>
</feature>
<sequence length="396" mass="41865">MGTRHALVAGGGISGLATALALHRQGWAVTVAERSVSPAPVGSGIALAPNALRALDALGVVDEVHAWSVRLDSMGIRNPDGRWLLRLDPARIRRRFGAPFVVMQRVDLVRILADRLPPDSLSLGTTVHDIAVGGPDTPARAATSRGELEADLVVVADGLRSAVRSRLFPAHQGPAHAGFTVWRAVVPALEGGVSAGETWGSGGVVGVLPMPDGEVYCYATAAVPPGTLFVDERAETLRRFGDWHTPIPELLAAATPRTLLRNDIFHLNRPLSVLHRGRAVLVGDAAHPMTPSLGQGACQALEDAVVLAHAVREGSDVVRTVHGYTADRLERTSTVIRRSARLGRLVHRESRAATRARWAAAALVGRLPFDVATRQLGAIAAWEAPPLGVARGIRGG</sequence>
<dbReference type="EMBL" id="RJMB01000022">
    <property type="protein sequence ID" value="RNL82516.1"/>
    <property type="molecule type" value="Genomic_DNA"/>
</dbReference>
<dbReference type="GO" id="GO:0071949">
    <property type="term" value="F:FAD binding"/>
    <property type="evidence" value="ECO:0007669"/>
    <property type="project" value="InterPro"/>
</dbReference>
<keyword evidence="1" id="KW-0560">Oxidoreductase</keyword>
<dbReference type="Pfam" id="PF01494">
    <property type="entry name" value="FAD_binding_3"/>
    <property type="match status" value="1"/>
</dbReference>
<keyword evidence="2 4" id="KW-0503">Monooxygenase</keyword>
<dbReference type="PRINTS" id="PR00420">
    <property type="entry name" value="RNGMNOXGNASE"/>
</dbReference>
<evidence type="ECO:0000313" key="4">
    <source>
        <dbReference type="EMBL" id="RNL82516.1"/>
    </source>
</evidence>
<dbReference type="Proteomes" id="UP000269198">
    <property type="component" value="Unassembled WGS sequence"/>
</dbReference>
<dbReference type="PANTHER" id="PTHR13789">
    <property type="entry name" value="MONOOXYGENASE"/>
    <property type="match status" value="1"/>
</dbReference>
<dbReference type="InterPro" id="IPR002938">
    <property type="entry name" value="FAD-bd"/>
</dbReference>
<dbReference type="OrthoDB" id="9782160at2"/>
<dbReference type="GO" id="GO:0004497">
    <property type="term" value="F:monooxygenase activity"/>
    <property type="evidence" value="ECO:0007669"/>
    <property type="project" value="UniProtKB-KW"/>
</dbReference>
<dbReference type="SUPFAM" id="SSF51905">
    <property type="entry name" value="FAD/NAD(P)-binding domain"/>
    <property type="match status" value="1"/>
</dbReference>
<dbReference type="InterPro" id="IPR050493">
    <property type="entry name" value="FAD-dep_Monooxygenase_BioMet"/>
</dbReference>
<dbReference type="InterPro" id="IPR036188">
    <property type="entry name" value="FAD/NAD-bd_sf"/>
</dbReference>
<reference evidence="4 5" key="1">
    <citation type="submission" date="2018-11" db="EMBL/GenBank/DDBJ databases">
        <title>The genome draft of YIM 96095.</title>
        <authorList>
            <person name="Tang S.-K."/>
            <person name="Chunyu W.-X."/>
            <person name="Feng Y.-Z."/>
        </authorList>
    </citation>
    <scope>NUCLEOTIDE SEQUENCE [LARGE SCALE GENOMIC DNA]</scope>
    <source>
        <strain evidence="4 5">YIM 96095</strain>
    </source>
</reference>
<organism evidence="4 5">
    <name type="scientific">Halostreptopolyspora alba</name>
    <dbReference type="NCBI Taxonomy" id="2487137"/>
    <lineage>
        <taxon>Bacteria</taxon>
        <taxon>Bacillati</taxon>
        <taxon>Actinomycetota</taxon>
        <taxon>Actinomycetes</taxon>
        <taxon>Streptosporangiales</taxon>
        <taxon>Nocardiopsidaceae</taxon>
        <taxon>Halostreptopolyspora</taxon>
    </lineage>
</organism>
<gene>
    <name evidence="4" type="ORF">EFW17_18705</name>
</gene>
<dbReference type="Gene3D" id="3.50.50.60">
    <property type="entry name" value="FAD/NAD(P)-binding domain"/>
    <property type="match status" value="1"/>
</dbReference>
<proteinExistence type="predicted"/>
<comment type="caution">
    <text evidence="4">The sequence shown here is derived from an EMBL/GenBank/DDBJ whole genome shotgun (WGS) entry which is preliminary data.</text>
</comment>
<evidence type="ECO:0000256" key="2">
    <source>
        <dbReference type="ARBA" id="ARBA00023033"/>
    </source>
</evidence>
<dbReference type="RefSeq" id="WP_123202722.1">
    <property type="nucleotide sequence ID" value="NZ_RJMB01000022.1"/>
</dbReference>
<evidence type="ECO:0000256" key="1">
    <source>
        <dbReference type="ARBA" id="ARBA00023002"/>
    </source>
</evidence>
<evidence type="ECO:0000313" key="5">
    <source>
        <dbReference type="Proteomes" id="UP000269198"/>
    </source>
</evidence>
<protein>
    <submittedName>
        <fullName evidence="4">Monooxygenase</fullName>
    </submittedName>
</protein>
<evidence type="ECO:0000259" key="3">
    <source>
        <dbReference type="Pfam" id="PF01494"/>
    </source>
</evidence>
<keyword evidence="5" id="KW-1185">Reference proteome</keyword>